<dbReference type="GO" id="GO:0045892">
    <property type="term" value="P:negative regulation of DNA-templated transcription"/>
    <property type="evidence" value="ECO:0007669"/>
    <property type="project" value="InterPro"/>
</dbReference>
<dbReference type="InterPro" id="IPR010712">
    <property type="entry name" value="Arsenical-R_ArsD"/>
</dbReference>
<organism evidence="1 2">
    <name type="scientific">Parageobacillus caldoxylosilyticus NBRC 107762</name>
    <dbReference type="NCBI Taxonomy" id="1220594"/>
    <lineage>
        <taxon>Bacteria</taxon>
        <taxon>Bacillati</taxon>
        <taxon>Bacillota</taxon>
        <taxon>Bacilli</taxon>
        <taxon>Bacillales</taxon>
        <taxon>Anoxybacillaceae</taxon>
        <taxon>Saccharococcus</taxon>
    </lineage>
</organism>
<reference evidence="1 2" key="1">
    <citation type="submission" date="2014-04" db="EMBL/GenBank/DDBJ databases">
        <title>Whole genome shotgun sequence of Geobacillus caldoxylosilyticus NBRC 107762.</title>
        <authorList>
            <person name="Hosoyama A."/>
            <person name="Hosoyama Y."/>
            <person name="Katano-Makiyama Y."/>
            <person name="Tsuchikane K."/>
            <person name="Ohji S."/>
            <person name="Ichikawa N."/>
            <person name="Yamazoe A."/>
            <person name="Fujita N."/>
        </authorList>
    </citation>
    <scope>NUCLEOTIDE SEQUENCE [LARGE SCALE GENOMIC DNA]</scope>
    <source>
        <strain evidence="1 2">NBRC 107762</strain>
    </source>
</reference>
<dbReference type="Pfam" id="PF06953">
    <property type="entry name" value="ArsD"/>
    <property type="match status" value="1"/>
</dbReference>
<evidence type="ECO:0000313" key="1">
    <source>
        <dbReference type="EMBL" id="GAJ41695.1"/>
    </source>
</evidence>
<dbReference type="GO" id="GO:0046685">
    <property type="term" value="P:response to arsenic-containing substance"/>
    <property type="evidence" value="ECO:0007669"/>
    <property type="project" value="InterPro"/>
</dbReference>
<dbReference type="RefSeq" id="WP_042412137.1">
    <property type="nucleotide sequence ID" value="NZ_BAWO01000088.1"/>
</dbReference>
<dbReference type="Proteomes" id="UP000023561">
    <property type="component" value="Unassembled WGS sequence"/>
</dbReference>
<comment type="caution">
    <text evidence="1">The sequence shown here is derived from an EMBL/GenBank/DDBJ whole genome shotgun (WGS) entry which is preliminary data.</text>
</comment>
<dbReference type="Gene3D" id="3.40.30.10">
    <property type="entry name" value="Glutaredoxin"/>
    <property type="match status" value="1"/>
</dbReference>
<protein>
    <submittedName>
        <fullName evidence="1">Arsenical resistance operon trans-acting repressor ArsD</fullName>
    </submittedName>
</protein>
<keyword evidence="2" id="KW-1185">Reference proteome</keyword>
<proteinExistence type="predicted"/>
<sequence length="126" mass="13820">MRKIEIFDPAMCCPTGICGPSIDPELIRISVAVNNLKNKGIDIVRYNLGSEPDAFVANEIIRKLLIEKGPDVLPVVLVDGEVIKEKGYPTNAELAELTGMTEEELSQKPKVRLSLNVKNNGRSEST</sequence>
<dbReference type="NCBIfam" id="NF033727">
    <property type="entry name" value="chaperon_ArsD"/>
    <property type="match status" value="1"/>
</dbReference>
<evidence type="ECO:0000313" key="2">
    <source>
        <dbReference type="Proteomes" id="UP000023561"/>
    </source>
</evidence>
<name>A0A023DK94_9BACL</name>
<dbReference type="EMBL" id="BAWO01000088">
    <property type="protein sequence ID" value="GAJ41695.1"/>
    <property type="molecule type" value="Genomic_DNA"/>
</dbReference>
<dbReference type="GO" id="GO:0003677">
    <property type="term" value="F:DNA binding"/>
    <property type="evidence" value="ECO:0007669"/>
    <property type="project" value="InterPro"/>
</dbReference>
<dbReference type="OrthoDB" id="9801358at2"/>
<gene>
    <name evidence="1" type="primary">arsD</name>
    <name evidence="1" type="ORF">GCA01S_088_00090</name>
</gene>
<dbReference type="AlphaFoldDB" id="A0A023DK94"/>
<accession>A0A023DK94</accession>